<evidence type="ECO:0000313" key="2">
    <source>
        <dbReference type="EMBL" id="KAF0890610.1"/>
    </source>
</evidence>
<name>A0A6G1BRM1_9ORYZ</name>
<organism evidence="2 3">
    <name type="scientific">Oryza meyeriana var. granulata</name>
    <dbReference type="NCBI Taxonomy" id="110450"/>
    <lineage>
        <taxon>Eukaryota</taxon>
        <taxon>Viridiplantae</taxon>
        <taxon>Streptophyta</taxon>
        <taxon>Embryophyta</taxon>
        <taxon>Tracheophyta</taxon>
        <taxon>Spermatophyta</taxon>
        <taxon>Magnoliopsida</taxon>
        <taxon>Liliopsida</taxon>
        <taxon>Poales</taxon>
        <taxon>Poaceae</taxon>
        <taxon>BOP clade</taxon>
        <taxon>Oryzoideae</taxon>
        <taxon>Oryzeae</taxon>
        <taxon>Oryzinae</taxon>
        <taxon>Oryza</taxon>
        <taxon>Oryza meyeriana</taxon>
    </lineage>
</organism>
<dbReference type="AlphaFoldDB" id="A0A6G1BRM1"/>
<comment type="caution">
    <text evidence="2">The sequence shown here is derived from an EMBL/GenBank/DDBJ whole genome shotgun (WGS) entry which is preliminary data.</text>
</comment>
<evidence type="ECO:0000313" key="3">
    <source>
        <dbReference type="Proteomes" id="UP000479710"/>
    </source>
</evidence>
<accession>A0A6G1BRM1</accession>
<sequence>MATRHGGGTYGMARSSDVTRRCGAGVTAGPCGHQGEDKGRGKPTGQVEDLCTQLLTLPGDTLRLRPALVWAPWQVTVDGVILCAARVSRG</sequence>
<dbReference type="EMBL" id="SPHZ02000011">
    <property type="protein sequence ID" value="KAF0890610.1"/>
    <property type="molecule type" value="Genomic_DNA"/>
</dbReference>
<keyword evidence="3" id="KW-1185">Reference proteome</keyword>
<reference evidence="2 3" key="1">
    <citation type="submission" date="2019-11" db="EMBL/GenBank/DDBJ databases">
        <title>Whole genome sequence of Oryza granulata.</title>
        <authorList>
            <person name="Li W."/>
        </authorList>
    </citation>
    <scope>NUCLEOTIDE SEQUENCE [LARGE SCALE GENOMIC DNA]</scope>
    <source>
        <strain evidence="3">cv. Menghai</strain>
        <tissue evidence="2">Leaf</tissue>
    </source>
</reference>
<feature type="region of interest" description="Disordered" evidence="1">
    <location>
        <begin position="25"/>
        <end position="45"/>
    </location>
</feature>
<proteinExistence type="predicted"/>
<gene>
    <name evidence="2" type="ORF">E2562_003806</name>
</gene>
<dbReference type="Proteomes" id="UP000479710">
    <property type="component" value="Unassembled WGS sequence"/>
</dbReference>
<protein>
    <submittedName>
        <fullName evidence="2">Uncharacterized protein</fullName>
    </submittedName>
</protein>
<evidence type="ECO:0000256" key="1">
    <source>
        <dbReference type="SAM" id="MobiDB-lite"/>
    </source>
</evidence>